<dbReference type="EMBL" id="JAHQZT010000017">
    <property type="protein sequence ID" value="MBV0934139.1"/>
    <property type="molecule type" value="Genomic_DNA"/>
</dbReference>
<evidence type="ECO:0000259" key="1">
    <source>
        <dbReference type="SMART" id="SM01403"/>
    </source>
</evidence>
<organism evidence="2 3">
    <name type="scientific">Marinobacterium weihaiense</name>
    <dbReference type="NCBI Taxonomy" id="2851016"/>
    <lineage>
        <taxon>Bacteria</taxon>
        <taxon>Pseudomonadati</taxon>
        <taxon>Pseudomonadota</taxon>
        <taxon>Gammaproteobacteria</taxon>
        <taxon>Oceanospirillales</taxon>
        <taxon>Oceanospirillaceae</taxon>
        <taxon>Marinobacterium</taxon>
    </lineage>
</organism>
<keyword evidence="3" id="KW-1185">Reference proteome</keyword>
<dbReference type="SMART" id="SM01403">
    <property type="entry name" value="Ribosomal_S10"/>
    <property type="match status" value="1"/>
</dbReference>
<dbReference type="Proteomes" id="UP000755551">
    <property type="component" value="Unassembled WGS sequence"/>
</dbReference>
<feature type="domain" description="Small ribosomal subunit protein uS10" evidence="1">
    <location>
        <begin position="14"/>
        <end position="94"/>
    </location>
</feature>
<dbReference type="Pfam" id="PF00338">
    <property type="entry name" value="Ribosomal_S10"/>
    <property type="match status" value="1"/>
</dbReference>
<name>A0ABS6MCX1_9GAMM</name>
<dbReference type="InterPro" id="IPR027486">
    <property type="entry name" value="Ribosomal_uS10_dom"/>
</dbReference>
<evidence type="ECO:0000313" key="2">
    <source>
        <dbReference type="EMBL" id="MBV0934139.1"/>
    </source>
</evidence>
<dbReference type="RefSeq" id="WP_217335548.1">
    <property type="nucleotide sequence ID" value="NZ_JAHQZT010000017.1"/>
</dbReference>
<sequence>MDKNKILVNRDTTRFRISSFDHKAVDSTIRSIVNIFKLNSAEFSGPIVLPVKRRNTKDPIFVRVMNLFANDDTNFLLKELEKLEVPRTVDISVKNFSPEPAEYKVKDRDVISPARPLKKENLYSEDNKSNREKVGIDYYIRDNGQFGSYPSYEQDT</sequence>
<evidence type="ECO:0000313" key="3">
    <source>
        <dbReference type="Proteomes" id="UP000755551"/>
    </source>
</evidence>
<reference evidence="2 3" key="1">
    <citation type="submission" date="2021-06" db="EMBL/GenBank/DDBJ databases">
        <title>Bacterium isolated from marine sediment.</title>
        <authorList>
            <person name="Zhu K.-L."/>
            <person name="Du Z.-J."/>
            <person name="Liang Q.-Y."/>
        </authorList>
    </citation>
    <scope>NUCLEOTIDE SEQUENCE [LARGE SCALE GENOMIC DNA]</scope>
    <source>
        <strain evidence="2 3">A346</strain>
    </source>
</reference>
<protein>
    <recommendedName>
        <fullName evidence="1">Small ribosomal subunit protein uS10 domain-containing protein</fullName>
    </recommendedName>
</protein>
<accession>A0ABS6MCX1</accession>
<gene>
    <name evidence="2" type="ORF">KTN04_12395</name>
</gene>
<comment type="caution">
    <text evidence="2">The sequence shown here is derived from an EMBL/GenBank/DDBJ whole genome shotgun (WGS) entry which is preliminary data.</text>
</comment>
<proteinExistence type="predicted"/>